<dbReference type="GO" id="GO:0045944">
    <property type="term" value="P:positive regulation of transcription by RNA polymerase II"/>
    <property type="evidence" value="ECO:0007669"/>
    <property type="project" value="TreeGrafter"/>
</dbReference>
<evidence type="ECO:0000256" key="6">
    <source>
        <dbReference type="SAM" id="MobiDB-lite"/>
    </source>
</evidence>
<dbReference type="Proteomes" id="UP000019478">
    <property type="component" value="Unassembled WGS sequence"/>
</dbReference>
<dbReference type="CDD" id="cd12148">
    <property type="entry name" value="fungal_TF_MHR"/>
    <property type="match status" value="1"/>
</dbReference>
<dbReference type="GO" id="GO:0005634">
    <property type="term" value="C:nucleus"/>
    <property type="evidence" value="ECO:0007669"/>
    <property type="project" value="UniProtKB-SubCell"/>
</dbReference>
<evidence type="ECO:0000256" key="3">
    <source>
        <dbReference type="ARBA" id="ARBA00023125"/>
    </source>
</evidence>
<comment type="caution">
    <text evidence="8">The sequence shown here is derived from an EMBL/GenBank/DDBJ whole genome shotgun (WGS) entry which is preliminary data.</text>
</comment>
<dbReference type="InterPro" id="IPR051711">
    <property type="entry name" value="Stress_Response_Reg"/>
</dbReference>
<comment type="subcellular location">
    <subcellularLocation>
        <location evidence="1">Nucleus</location>
    </subcellularLocation>
</comment>
<protein>
    <recommendedName>
        <fullName evidence="7">Xylanolytic transcriptional activator regulatory domain-containing protein</fullName>
    </recommendedName>
</protein>
<evidence type="ECO:0000259" key="7">
    <source>
        <dbReference type="SMART" id="SM00906"/>
    </source>
</evidence>
<dbReference type="eggNOG" id="ENOG502QSZK">
    <property type="taxonomic scope" value="Eukaryota"/>
</dbReference>
<dbReference type="Pfam" id="PF04082">
    <property type="entry name" value="Fungal_trans"/>
    <property type="match status" value="1"/>
</dbReference>
<dbReference type="GO" id="GO:0006351">
    <property type="term" value="P:DNA-templated transcription"/>
    <property type="evidence" value="ECO:0007669"/>
    <property type="project" value="InterPro"/>
</dbReference>
<reference evidence="8 9" key="1">
    <citation type="submission" date="2013-03" db="EMBL/GenBank/DDBJ databases">
        <title>The Genome Sequence of Capronia epimyces CBS 606.96.</title>
        <authorList>
            <consortium name="The Broad Institute Genomics Platform"/>
            <person name="Cuomo C."/>
            <person name="de Hoog S."/>
            <person name="Gorbushina A."/>
            <person name="Walker B."/>
            <person name="Young S.K."/>
            <person name="Zeng Q."/>
            <person name="Gargeya S."/>
            <person name="Fitzgerald M."/>
            <person name="Haas B."/>
            <person name="Abouelleil A."/>
            <person name="Allen A.W."/>
            <person name="Alvarado L."/>
            <person name="Arachchi H.M."/>
            <person name="Berlin A.M."/>
            <person name="Chapman S.B."/>
            <person name="Gainer-Dewar J."/>
            <person name="Goldberg J."/>
            <person name="Griggs A."/>
            <person name="Gujja S."/>
            <person name="Hansen M."/>
            <person name="Howarth C."/>
            <person name="Imamovic A."/>
            <person name="Ireland A."/>
            <person name="Larimer J."/>
            <person name="McCowan C."/>
            <person name="Murphy C."/>
            <person name="Pearson M."/>
            <person name="Poon T.W."/>
            <person name="Priest M."/>
            <person name="Roberts A."/>
            <person name="Saif S."/>
            <person name="Shea T."/>
            <person name="Sisk P."/>
            <person name="Sykes S."/>
            <person name="Wortman J."/>
            <person name="Nusbaum C."/>
            <person name="Birren B."/>
        </authorList>
    </citation>
    <scope>NUCLEOTIDE SEQUENCE [LARGE SCALE GENOMIC DNA]</scope>
    <source>
        <strain evidence="8 9">CBS 606.96</strain>
    </source>
</reference>
<feature type="region of interest" description="Disordered" evidence="6">
    <location>
        <begin position="1"/>
        <end position="22"/>
    </location>
</feature>
<accession>W9XWK9</accession>
<keyword evidence="2" id="KW-0805">Transcription regulation</keyword>
<dbReference type="STRING" id="1182542.W9XWK9"/>
<dbReference type="SMART" id="SM00906">
    <property type="entry name" value="Fungal_trans"/>
    <property type="match status" value="1"/>
</dbReference>
<dbReference type="RefSeq" id="XP_007733608.1">
    <property type="nucleotide sequence ID" value="XM_007735418.1"/>
</dbReference>
<keyword evidence="3" id="KW-0238">DNA-binding</keyword>
<dbReference type="PANTHER" id="PTHR47540">
    <property type="entry name" value="THIAMINE REPRESSIBLE GENES REGULATORY PROTEIN THI5"/>
    <property type="match status" value="1"/>
</dbReference>
<evidence type="ECO:0000256" key="5">
    <source>
        <dbReference type="ARBA" id="ARBA00023242"/>
    </source>
</evidence>
<proteinExistence type="predicted"/>
<name>W9XWK9_9EURO</name>
<dbReference type="AlphaFoldDB" id="W9XWK9"/>
<dbReference type="GeneID" id="19169408"/>
<feature type="domain" description="Xylanolytic transcriptional activator regulatory" evidence="7">
    <location>
        <begin position="199"/>
        <end position="272"/>
    </location>
</feature>
<evidence type="ECO:0000313" key="9">
    <source>
        <dbReference type="Proteomes" id="UP000019478"/>
    </source>
</evidence>
<organism evidence="8 9">
    <name type="scientific">Capronia epimyces CBS 606.96</name>
    <dbReference type="NCBI Taxonomy" id="1182542"/>
    <lineage>
        <taxon>Eukaryota</taxon>
        <taxon>Fungi</taxon>
        <taxon>Dikarya</taxon>
        <taxon>Ascomycota</taxon>
        <taxon>Pezizomycotina</taxon>
        <taxon>Eurotiomycetes</taxon>
        <taxon>Chaetothyriomycetidae</taxon>
        <taxon>Chaetothyriales</taxon>
        <taxon>Herpotrichiellaceae</taxon>
        <taxon>Capronia</taxon>
    </lineage>
</organism>
<gene>
    <name evidence="8" type="ORF">A1O3_05293</name>
</gene>
<dbReference type="GO" id="GO:0008270">
    <property type="term" value="F:zinc ion binding"/>
    <property type="evidence" value="ECO:0007669"/>
    <property type="project" value="InterPro"/>
</dbReference>
<dbReference type="OrthoDB" id="3548654at2759"/>
<keyword evidence="4" id="KW-0804">Transcription</keyword>
<keyword evidence="5" id="KW-0539">Nucleus</keyword>
<evidence type="ECO:0000256" key="2">
    <source>
        <dbReference type="ARBA" id="ARBA00023015"/>
    </source>
</evidence>
<keyword evidence="9" id="KW-1185">Reference proteome</keyword>
<dbReference type="InterPro" id="IPR007219">
    <property type="entry name" value="XnlR_reg_dom"/>
</dbReference>
<evidence type="ECO:0000313" key="8">
    <source>
        <dbReference type="EMBL" id="EXJ84623.1"/>
    </source>
</evidence>
<evidence type="ECO:0000256" key="1">
    <source>
        <dbReference type="ARBA" id="ARBA00004123"/>
    </source>
</evidence>
<sequence length="578" mass="64910">MFPPDGPLHIRQTRSPIPWSPRHQLTSETRWEDIRVFSHLQESVPQNQASSIPVNVDGTAYQLEYTCSTSDAAPDTTDLPSIDYTLYLMNAVKFHTCQMFRPFDEEEFTRHLYEFHEQGTAKIQTSRLWFVQFLLIVALGKAVVVVVKDPTTAPGSAWFQRAMSILPDFVRLLREPNLAVQVLCLVALYLVSIDMKEAAYGYVGQAVRICLLEGLHRESPRQVMGDRLANHHRDIWWTVYILDRRLSCMIGAPCSIQDSDITCPLPAVDDRSQRGAVLNIHVKISRLMAQILNSVYSVERLSRPFVKVVQAALRDMAAMAHEMDAIFTSAAYGSVGAVSTVAGHINLSYHQCILLATRPLLLHLLIARLKGTFNPQDLEKTLRPQTKYLLKTCLQSTRTTLKILVTLYEHHLLDSFLPFDLESVFSAAFIITMAAAVVPSMISDAAAYRTISYRIIDYMIRKGSVPAQLRKKELLCLEQMIRPLLGSEGPRPLGALDHVEQITNSFSPDTGIFGGWIAAPGESGLSPAQMLNIADQLEPQVQGSASTGGDLGVDHDWAMTSPWTWWFELQSEQEHRFF</sequence>
<evidence type="ECO:0000256" key="4">
    <source>
        <dbReference type="ARBA" id="ARBA00023163"/>
    </source>
</evidence>
<dbReference type="HOGENOM" id="CLU_006926_3_2_1"/>
<dbReference type="PANTHER" id="PTHR47540:SF6">
    <property type="entry name" value="ZN(II)2CYS6 TRANSCRIPTION FACTOR (EUROFUNG)"/>
    <property type="match status" value="1"/>
</dbReference>
<dbReference type="EMBL" id="AMGY01000004">
    <property type="protein sequence ID" value="EXJ84623.1"/>
    <property type="molecule type" value="Genomic_DNA"/>
</dbReference>
<dbReference type="GO" id="GO:0043565">
    <property type="term" value="F:sequence-specific DNA binding"/>
    <property type="evidence" value="ECO:0007669"/>
    <property type="project" value="TreeGrafter"/>
</dbReference>